<dbReference type="AlphaFoldDB" id="A0A8M1KNK0"/>
<feature type="compositionally biased region" description="Polar residues" evidence="7">
    <location>
        <begin position="277"/>
        <end position="310"/>
    </location>
</feature>
<dbReference type="PANTHER" id="PTHR11267:SF181">
    <property type="entry name" value="OPTOMOTOR-BLIND PROTEIN"/>
    <property type="match status" value="1"/>
</dbReference>
<accession>A0A8M1KNK0</accession>
<dbReference type="FunFam" id="2.60.40.820:FF:000003">
    <property type="entry name" value="T-box transcription factor TBX3"/>
    <property type="match status" value="1"/>
</dbReference>
<evidence type="ECO:0000313" key="9">
    <source>
        <dbReference type="Proteomes" id="UP000515152"/>
    </source>
</evidence>
<dbReference type="InterPro" id="IPR001699">
    <property type="entry name" value="TF_T-box"/>
</dbReference>
<proteinExistence type="predicted"/>
<dbReference type="Pfam" id="PF00907">
    <property type="entry name" value="T-box"/>
    <property type="match status" value="1"/>
</dbReference>
<dbReference type="PROSITE" id="PS01283">
    <property type="entry name" value="TBOX_1"/>
    <property type="match status" value="1"/>
</dbReference>
<dbReference type="GO" id="GO:0001708">
    <property type="term" value="P:cell fate specification"/>
    <property type="evidence" value="ECO:0007669"/>
    <property type="project" value="TreeGrafter"/>
</dbReference>
<feature type="domain" description="T-box" evidence="8">
    <location>
        <begin position="82"/>
        <end position="260"/>
    </location>
</feature>
<dbReference type="PROSITE" id="PS50252">
    <property type="entry name" value="TBOX_3"/>
    <property type="match status" value="1"/>
</dbReference>
<evidence type="ECO:0000256" key="4">
    <source>
        <dbReference type="ARBA" id="ARBA00023163"/>
    </source>
</evidence>
<dbReference type="CDD" id="cd20188">
    <property type="entry name" value="T-box_TBX2_3-like"/>
    <property type="match status" value="1"/>
</dbReference>
<dbReference type="GO" id="GO:0005634">
    <property type="term" value="C:nucleus"/>
    <property type="evidence" value="ECO:0007669"/>
    <property type="project" value="UniProtKB-SubCell"/>
</dbReference>
<evidence type="ECO:0000256" key="6">
    <source>
        <dbReference type="PROSITE-ProRule" id="PRU00201"/>
    </source>
</evidence>
<keyword evidence="3 6" id="KW-0238">DNA-binding</keyword>
<dbReference type="SMART" id="SM00425">
    <property type="entry name" value="TBOX"/>
    <property type="match status" value="1"/>
</dbReference>
<dbReference type="SUPFAM" id="SSF49417">
    <property type="entry name" value="p53-like transcription factors"/>
    <property type="match status" value="1"/>
</dbReference>
<protein>
    <submittedName>
        <fullName evidence="10">T-box transcription factor TBX3</fullName>
    </submittedName>
</protein>
<dbReference type="PANTHER" id="PTHR11267">
    <property type="entry name" value="T-BOX PROTEIN-RELATED"/>
    <property type="match status" value="1"/>
</dbReference>
<dbReference type="GO" id="GO:0000978">
    <property type="term" value="F:RNA polymerase II cis-regulatory region sequence-specific DNA binding"/>
    <property type="evidence" value="ECO:0007669"/>
    <property type="project" value="InterPro"/>
</dbReference>
<dbReference type="GO" id="GO:0000785">
    <property type="term" value="C:chromatin"/>
    <property type="evidence" value="ECO:0007669"/>
    <property type="project" value="TreeGrafter"/>
</dbReference>
<dbReference type="RefSeq" id="XP_042564175.1">
    <property type="nucleotide sequence ID" value="XM_042708241.1"/>
</dbReference>
<feature type="region of interest" description="Disordered" evidence="7">
    <location>
        <begin position="449"/>
        <end position="473"/>
    </location>
</feature>
<evidence type="ECO:0000256" key="5">
    <source>
        <dbReference type="ARBA" id="ARBA00023242"/>
    </source>
</evidence>
<keyword evidence="2" id="KW-0805">Transcription regulation</keyword>
<dbReference type="GO" id="GO:0000981">
    <property type="term" value="F:DNA-binding transcription factor activity, RNA polymerase II-specific"/>
    <property type="evidence" value="ECO:0007669"/>
    <property type="project" value="TreeGrafter"/>
</dbReference>
<feature type="region of interest" description="Disordered" evidence="7">
    <location>
        <begin position="277"/>
        <end position="350"/>
    </location>
</feature>
<dbReference type="InterPro" id="IPR046360">
    <property type="entry name" value="T-box_DNA-bd"/>
</dbReference>
<dbReference type="GO" id="GO:0045893">
    <property type="term" value="P:positive regulation of DNA-templated transcription"/>
    <property type="evidence" value="ECO:0007669"/>
    <property type="project" value="InterPro"/>
</dbReference>
<organism evidence="9 10">
    <name type="scientific">Clupea harengus</name>
    <name type="common">Atlantic herring</name>
    <dbReference type="NCBI Taxonomy" id="7950"/>
    <lineage>
        <taxon>Eukaryota</taxon>
        <taxon>Metazoa</taxon>
        <taxon>Chordata</taxon>
        <taxon>Craniata</taxon>
        <taxon>Vertebrata</taxon>
        <taxon>Euteleostomi</taxon>
        <taxon>Actinopterygii</taxon>
        <taxon>Neopterygii</taxon>
        <taxon>Teleostei</taxon>
        <taxon>Clupei</taxon>
        <taxon>Clupeiformes</taxon>
        <taxon>Clupeoidei</taxon>
        <taxon>Clupeidae</taxon>
        <taxon>Clupea</taxon>
    </lineage>
</organism>
<dbReference type="InterPro" id="IPR036960">
    <property type="entry name" value="T-box_sf"/>
</dbReference>
<keyword evidence="5 6" id="KW-0539">Nucleus</keyword>
<feature type="compositionally biased region" description="Acidic residues" evidence="7">
    <location>
        <begin position="314"/>
        <end position="324"/>
    </location>
</feature>
<reference evidence="10" key="1">
    <citation type="submission" date="2025-08" db="UniProtKB">
        <authorList>
            <consortium name="RefSeq"/>
        </authorList>
    </citation>
    <scope>IDENTIFICATION</scope>
</reference>
<dbReference type="InterPro" id="IPR008967">
    <property type="entry name" value="p53-like_TF_DNA-bd_sf"/>
</dbReference>
<keyword evidence="4" id="KW-0804">Transcription</keyword>
<dbReference type="OrthoDB" id="7442607at2759"/>
<dbReference type="Proteomes" id="UP000515152">
    <property type="component" value="Chromosome 7"/>
</dbReference>
<feature type="compositionally biased region" description="Polar residues" evidence="7">
    <location>
        <begin position="337"/>
        <end position="348"/>
    </location>
</feature>
<dbReference type="InterPro" id="IPR018186">
    <property type="entry name" value="TF_T-box_CS"/>
</dbReference>
<dbReference type="GeneID" id="105889871"/>
<evidence type="ECO:0000256" key="3">
    <source>
        <dbReference type="ARBA" id="ARBA00023125"/>
    </source>
</evidence>
<evidence type="ECO:0000256" key="2">
    <source>
        <dbReference type="ARBA" id="ARBA00023015"/>
    </source>
</evidence>
<dbReference type="CTD" id="100334188"/>
<evidence type="ECO:0000313" key="10">
    <source>
        <dbReference type="RefSeq" id="XP_042564175.1"/>
    </source>
</evidence>
<dbReference type="PRINTS" id="PR00937">
    <property type="entry name" value="TBOX"/>
</dbReference>
<name>A0A8M1KNK0_CLUHA</name>
<evidence type="ECO:0000256" key="7">
    <source>
        <dbReference type="SAM" id="MobiDB-lite"/>
    </source>
</evidence>
<sequence length="501" mass="56961">MTYRPLSDFPMNAILGQQYPFVPVVGSFPCVPGKLTQDRIVGNPANSIQSPFREENAKAAHLIKLRTREAETEVEDDPVVHIETKDLWEQFHKCGTEMVITKSGRRMFPPFRVRCSGFDKRASYILLMDIVASDDCRYKFHNSRWMVAGKADPEMPKRMCIHPDSPATGEHWMSKTVSFQKLKLTNNMSDKHGFTILNSMHKYQPRFHVVRANDILKLPYSTFRTYVFPETQFIAVTAYQNDKITQLKIDNNPFAKGFRDTGNGRREKRKQLILKTVRSSGLNSNDVPTAVDRTSPTSPQIRPVVTSTLKETSDSEADSDEDENNPTIKDGPDPFEVSTTTDIPQLSNEHTKAKLNFGGTQRLRFERNSEKHAENLESEPKAENDWPTNEGREFQKNQLQQPHIIYTPGMIEQHFLSSLNSTNNVLIHPTPFYYGRNISSLMSEGMSTLDTGRLSSSQGRNGTSGLATHVQQPSLSSPQVRKIRSIHFPIFFVCTQVYLRS</sequence>
<evidence type="ECO:0000259" key="8">
    <source>
        <dbReference type="PROSITE" id="PS50252"/>
    </source>
</evidence>
<comment type="caution">
    <text evidence="6">Lacks conserved residue(s) required for the propagation of feature annotation.</text>
</comment>
<dbReference type="Gene3D" id="2.60.40.820">
    <property type="entry name" value="Transcription factor, T-box"/>
    <property type="match status" value="1"/>
</dbReference>
<evidence type="ECO:0000256" key="1">
    <source>
        <dbReference type="ARBA" id="ARBA00004123"/>
    </source>
</evidence>
<gene>
    <name evidence="10" type="primary">tbx3b</name>
</gene>
<comment type="subcellular location">
    <subcellularLocation>
        <location evidence="1 6">Nucleus</location>
    </subcellularLocation>
</comment>
<keyword evidence="9" id="KW-1185">Reference proteome</keyword>
<dbReference type="PROSITE" id="PS01264">
    <property type="entry name" value="TBOX_2"/>
    <property type="match status" value="1"/>
</dbReference>
<dbReference type="KEGG" id="char:105889871"/>